<evidence type="ECO:0000313" key="5">
    <source>
        <dbReference type="Proteomes" id="UP001153954"/>
    </source>
</evidence>
<dbReference type="AlphaFoldDB" id="A0AAU9UHR2"/>
<dbReference type="SUPFAM" id="SSF56112">
    <property type="entry name" value="Protein kinase-like (PK-like)"/>
    <property type="match status" value="1"/>
</dbReference>
<dbReference type="InterPro" id="IPR000719">
    <property type="entry name" value="Prot_kinase_dom"/>
</dbReference>
<sequence length="855" mass="99217">MFIILILKNPKEAIIKYHDMIHNNIGGSFGRIYLASDETDKEVTKLNARYVVKIEPHSNGPLFVEIHCLIRTAQVTKVKTWRQQNKQKRLGMPLYISSGSFTDKNTGVKYRFLVLPRYDVDLQKIISKTKVLDLRNVLIIAIQILDALEYLHNQGYTHSDIKSSNLMLGFDGNKFNKAIKPAPSYQKDNKHLVLLSRKHRKTKTNKSRTSNYYDDEDFIVREYRSSLESQEDNDKRLASVKKKLRRILSDKDSRTLHRHHAFNLRQLSNYVNYEDLNSSVCSDQSYQKLLDDFGNKSLIYTSKTHDYKETNKETIEVDLDEIHREAVLSQSNGQVYLLDYGLASKFVDSNGNHKDFGMDARKAHDGTLEYSSRDSHIGAHSRRSDLETLGYNLLDWLTGTLPWKTTEVLAEPDLVHALKKNFMSDIKLLLKTCFKTEFYPQFMEKYLQYITSLDFTEKPDYEYCRSLFKSELLKNGYSIDKDMSVNFVEQSMSPMSRKLCYAKKFGRKNTPPDFLARNGIKKAYERENACSFENDLKLELLKQTLNMSSEGIRKPCTSRNFFISDADLVARLKKSLMPHDIFGKKLSPKNLRSKKKNVTQRKSVRRHKNSIGKFGKFMGSARQFTWAEILAGNPEDIIRKERNPASDNNEEDDDSTCKYRIRKLSNASETSDANAQSILLQKDYLLNMNPTYAMKEVVANLKKKINGKTIKDSEEKLTNPLLEGYTPAMIKVYKMKEKRELKEHIEVNKKQNVENELPTTRCTRSMTQKVKQIDSKQKITKENFSNDEIKAEVDIRQNSPKKSNKKIKSTKSNRKEVKIEEIPTTNTTIVAKKTVRKTQVPTNRRRLRSSKRKRQ</sequence>
<dbReference type="PROSITE" id="PS50011">
    <property type="entry name" value="PROTEIN_KINASE_DOM"/>
    <property type="match status" value="1"/>
</dbReference>
<dbReference type="Proteomes" id="UP001153954">
    <property type="component" value="Unassembled WGS sequence"/>
</dbReference>
<feature type="region of interest" description="Disordered" evidence="2">
    <location>
        <begin position="637"/>
        <end position="656"/>
    </location>
</feature>
<reference evidence="4" key="1">
    <citation type="submission" date="2022-03" db="EMBL/GenBank/DDBJ databases">
        <authorList>
            <person name="Tunstrom K."/>
        </authorList>
    </citation>
    <scope>NUCLEOTIDE SEQUENCE</scope>
</reference>
<dbReference type="Gene3D" id="3.30.200.20">
    <property type="entry name" value="Phosphorylase Kinase, domain 1"/>
    <property type="match status" value="1"/>
</dbReference>
<dbReference type="PANTHER" id="PTHR11909">
    <property type="entry name" value="CASEIN KINASE-RELATED"/>
    <property type="match status" value="1"/>
</dbReference>
<evidence type="ECO:0000259" key="3">
    <source>
        <dbReference type="PROSITE" id="PS50011"/>
    </source>
</evidence>
<name>A0AAU9UHR2_EUPED</name>
<proteinExistence type="predicted"/>
<feature type="domain" description="Protein kinase" evidence="3">
    <location>
        <begin position="18"/>
        <end position="473"/>
    </location>
</feature>
<evidence type="ECO:0000313" key="4">
    <source>
        <dbReference type="EMBL" id="CAH2098860.1"/>
    </source>
</evidence>
<dbReference type="Gene3D" id="1.10.510.10">
    <property type="entry name" value="Transferase(Phosphotransferase) domain 1"/>
    <property type="match status" value="2"/>
</dbReference>
<dbReference type="InterPro" id="IPR011009">
    <property type="entry name" value="Kinase-like_dom_sf"/>
</dbReference>
<dbReference type="EC" id="2.7.11.1" evidence="1"/>
<dbReference type="GO" id="GO:0005524">
    <property type="term" value="F:ATP binding"/>
    <property type="evidence" value="ECO:0007669"/>
    <property type="project" value="InterPro"/>
</dbReference>
<dbReference type="InterPro" id="IPR008271">
    <property type="entry name" value="Ser/Thr_kinase_AS"/>
</dbReference>
<dbReference type="EMBL" id="CAKOGL010000020">
    <property type="protein sequence ID" value="CAH2098860.1"/>
    <property type="molecule type" value="Genomic_DNA"/>
</dbReference>
<dbReference type="Pfam" id="PF00069">
    <property type="entry name" value="Pkinase"/>
    <property type="match status" value="1"/>
</dbReference>
<dbReference type="GO" id="GO:0004674">
    <property type="term" value="F:protein serine/threonine kinase activity"/>
    <property type="evidence" value="ECO:0007669"/>
    <property type="project" value="UniProtKB-EC"/>
</dbReference>
<dbReference type="PROSITE" id="PS00108">
    <property type="entry name" value="PROTEIN_KINASE_ST"/>
    <property type="match status" value="1"/>
</dbReference>
<evidence type="ECO:0000256" key="1">
    <source>
        <dbReference type="ARBA" id="ARBA00012513"/>
    </source>
</evidence>
<accession>A0AAU9UHR2</accession>
<organism evidence="4 5">
    <name type="scientific">Euphydryas editha</name>
    <name type="common">Edith's checkerspot</name>
    <dbReference type="NCBI Taxonomy" id="104508"/>
    <lineage>
        <taxon>Eukaryota</taxon>
        <taxon>Metazoa</taxon>
        <taxon>Ecdysozoa</taxon>
        <taxon>Arthropoda</taxon>
        <taxon>Hexapoda</taxon>
        <taxon>Insecta</taxon>
        <taxon>Pterygota</taxon>
        <taxon>Neoptera</taxon>
        <taxon>Endopterygota</taxon>
        <taxon>Lepidoptera</taxon>
        <taxon>Glossata</taxon>
        <taxon>Ditrysia</taxon>
        <taxon>Papilionoidea</taxon>
        <taxon>Nymphalidae</taxon>
        <taxon>Nymphalinae</taxon>
        <taxon>Euphydryas</taxon>
    </lineage>
</organism>
<protein>
    <recommendedName>
        <fullName evidence="1">non-specific serine/threonine protein kinase</fullName>
        <ecNumber evidence="1">2.7.11.1</ecNumber>
    </recommendedName>
</protein>
<feature type="compositionally biased region" description="Basic residues" evidence="2">
    <location>
        <begin position="843"/>
        <end position="855"/>
    </location>
</feature>
<dbReference type="InterPro" id="IPR050235">
    <property type="entry name" value="CK1_Ser-Thr_kinase"/>
</dbReference>
<keyword evidence="5" id="KW-1185">Reference proteome</keyword>
<comment type="caution">
    <text evidence="4">The sequence shown here is derived from an EMBL/GenBank/DDBJ whole genome shotgun (WGS) entry which is preliminary data.</text>
</comment>
<gene>
    <name evidence="4" type="ORF">EEDITHA_LOCUS13933</name>
</gene>
<feature type="region of interest" description="Disordered" evidence="2">
    <location>
        <begin position="830"/>
        <end position="855"/>
    </location>
</feature>
<evidence type="ECO:0000256" key="2">
    <source>
        <dbReference type="SAM" id="MobiDB-lite"/>
    </source>
</evidence>
<dbReference type="SMART" id="SM00220">
    <property type="entry name" value="S_TKc"/>
    <property type="match status" value="1"/>
</dbReference>